<reference evidence="3" key="1">
    <citation type="submission" date="2023-01" db="EMBL/GenBank/DDBJ databases">
        <title>Draft genome sequence of Nocardiopsis sp. LSu2-4 isolated from halophytes.</title>
        <authorList>
            <person name="Duangmal K."/>
            <person name="Chantavorakit T."/>
        </authorList>
    </citation>
    <scope>NUCLEOTIDE SEQUENCE</scope>
    <source>
        <strain evidence="3">LSu2-4</strain>
    </source>
</reference>
<dbReference type="InterPro" id="IPR036705">
    <property type="entry name" value="Ribosyl_crysJ1_sf"/>
</dbReference>
<dbReference type="EMBL" id="JAQFWP010000024">
    <property type="protein sequence ID" value="MDA2805677.1"/>
    <property type="molecule type" value="Genomic_DNA"/>
</dbReference>
<dbReference type="RefSeq" id="WP_270678330.1">
    <property type="nucleotide sequence ID" value="NZ_JAQFWP010000024.1"/>
</dbReference>
<gene>
    <name evidence="3" type="ORF">O4U47_14255</name>
</gene>
<evidence type="ECO:0000256" key="1">
    <source>
        <dbReference type="ARBA" id="ARBA00010702"/>
    </source>
</evidence>
<comment type="caution">
    <text evidence="3">The sequence shown here is derived from an EMBL/GenBank/DDBJ whole genome shotgun (WGS) entry which is preliminary data.</text>
</comment>
<comment type="similarity">
    <text evidence="1">Belongs to the ADP-ribosylglycohydrolase family.</text>
</comment>
<dbReference type="InterPro" id="IPR005502">
    <property type="entry name" value="Ribosyl_crysJ1"/>
</dbReference>
<dbReference type="PANTHER" id="PTHR16222:SF24">
    <property type="entry name" value="ADP-RIBOSYLHYDROLASE ARH3"/>
    <property type="match status" value="1"/>
</dbReference>
<dbReference type="Gene3D" id="1.10.4080.10">
    <property type="entry name" value="ADP-ribosylation/Crystallin J1"/>
    <property type="match status" value="1"/>
</dbReference>
<evidence type="ECO:0000313" key="3">
    <source>
        <dbReference type="EMBL" id="MDA2805677.1"/>
    </source>
</evidence>
<sequence length="339" mass="35497">MTIDADTPPPGSRLDRAAGVLLGAACGDALGVPYEFAARLDESRTPEMVGGGLGPYAPGEYSDDTQMAVCLAEAALKHTDMAGEAARRRVAEAFLRWRREGATDIGMQTSAVLDAAAPASGTPEVAEAMFTAARRRYESGVPSAGNGSLMRTAPLALSFLDDPEGLAAAAALYSDITHADPLAEEACVLWCEGIRHAVVHGGFGGVREGLRLLPEDHRARWAGWLDEAESRPPHAFENNGFVVMALQAAWSAVARTQEPEGRPEEHFRLALEAAVRAGNDTDTVAAIAGGLLGARWGASAVPPDFRSAVHGWPGLTGADLAAMAVRIATGEGQAPDPRR</sequence>
<keyword evidence="2" id="KW-0378">Hydrolase</keyword>
<dbReference type="SUPFAM" id="SSF101478">
    <property type="entry name" value="ADP-ribosylglycohydrolase"/>
    <property type="match status" value="1"/>
</dbReference>
<evidence type="ECO:0000256" key="2">
    <source>
        <dbReference type="ARBA" id="ARBA00022801"/>
    </source>
</evidence>
<organism evidence="3 4">
    <name type="scientific">Nocardiopsis suaedae</name>
    <dbReference type="NCBI Taxonomy" id="3018444"/>
    <lineage>
        <taxon>Bacteria</taxon>
        <taxon>Bacillati</taxon>
        <taxon>Actinomycetota</taxon>
        <taxon>Actinomycetes</taxon>
        <taxon>Streptosporangiales</taxon>
        <taxon>Nocardiopsidaceae</taxon>
        <taxon>Nocardiopsis</taxon>
    </lineage>
</organism>
<dbReference type="InterPro" id="IPR050792">
    <property type="entry name" value="ADP-ribosylglycohydrolase"/>
</dbReference>
<dbReference type="Pfam" id="PF03747">
    <property type="entry name" value="ADP_ribosyl_GH"/>
    <property type="match status" value="1"/>
</dbReference>
<accession>A0ABT4TNI7</accession>
<name>A0ABT4TNI7_9ACTN</name>
<evidence type="ECO:0000313" key="4">
    <source>
        <dbReference type="Proteomes" id="UP001165685"/>
    </source>
</evidence>
<protein>
    <submittedName>
        <fullName evidence="3">ADP-ribosylglycohydrolase family protein</fullName>
    </submittedName>
</protein>
<dbReference type="PANTHER" id="PTHR16222">
    <property type="entry name" value="ADP-RIBOSYLGLYCOHYDROLASE"/>
    <property type="match status" value="1"/>
</dbReference>
<proteinExistence type="inferred from homology"/>
<dbReference type="Proteomes" id="UP001165685">
    <property type="component" value="Unassembled WGS sequence"/>
</dbReference>
<keyword evidence="4" id="KW-1185">Reference proteome</keyword>